<dbReference type="Proteomes" id="UP000095192">
    <property type="component" value="Unassembled WGS sequence"/>
</dbReference>
<evidence type="ECO:0000256" key="1">
    <source>
        <dbReference type="SAM" id="MobiDB-lite"/>
    </source>
</evidence>
<dbReference type="InParanoid" id="A0A1D3D7G5"/>
<accession>A0A1D3D7G5</accession>
<feature type="region of interest" description="Disordered" evidence="1">
    <location>
        <begin position="86"/>
        <end position="110"/>
    </location>
</feature>
<sequence>MRRLCRGLFVLALVAVGATHASLLCTPSLPLGSSNSNHPRHSSSCSTSNTPNRPFCGSAYQIIPVAGLLPRPGRFLAHLQSQTLQQQHQHGIAPQGSLRGGNLKGTRTRQRLPTSLASVEPYKFSSTLEKRKAHILASTRPVGWRSLFGLKTPKLADRGLPRSARTGSSYNGSLLSAVLVRCLRLCRPVLVAAVQHKKPLLHSAAVSIKLFRLLLYVRTLLEWLPQANPHVPPFAFVYGATSMYTRIFSALLGSIYLEDLSGLCSSLCLESIENRILNHLQQP</sequence>
<proteinExistence type="predicted"/>
<evidence type="ECO:0000256" key="2">
    <source>
        <dbReference type="SAM" id="SignalP"/>
    </source>
</evidence>
<evidence type="ECO:0000313" key="4">
    <source>
        <dbReference type="Proteomes" id="UP000095192"/>
    </source>
</evidence>
<feature type="signal peptide" evidence="2">
    <location>
        <begin position="1"/>
        <end position="21"/>
    </location>
</feature>
<comment type="caution">
    <text evidence="3">The sequence shown here is derived from an EMBL/GenBank/DDBJ whole genome shotgun (WGS) entry which is preliminary data.</text>
</comment>
<gene>
    <name evidence="3" type="ORF">cyc_06179</name>
</gene>
<evidence type="ECO:0000313" key="3">
    <source>
        <dbReference type="EMBL" id="OEH79385.1"/>
    </source>
</evidence>
<protein>
    <submittedName>
        <fullName evidence="3">Yggt family domain protein</fullName>
    </submittedName>
</protein>
<dbReference type="AlphaFoldDB" id="A0A1D3D7G5"/>
<name>A0A1D3D7G5_9EIME</name>
<dbReference type="VEuPathDB" id="ToxoDB:cyc_06179"/>
<reference evidence="3 4" key="1">
    <citation type="journal article" date="2016" name="BMC Genomics">
        <title>Comparative genomics reveals Cyclospora cayetanensis possesses coccidia-like metabolism and invasion components but unique surface antigens.</title>
        <authorList>
            <person name="Liu S."/>
            <person name="Wang L."/>
            <person name="Zheng H."/>
            <person name="Xu Z."/>
            <person name="Roellig D.M."/>
            <person name="Li N."/>
            <person name="Frace M.A."/>
            <person name="Tang K."/>
            <person name="Arrowood M.J."/>
            <person name="Moss D.M."/>
            <person name="Zhang L."/>
            <person name="Feng Y."/>
            <person name="Xiao L."/>
        </authorList>
    </citation>
    <scope>NUCLEOTIDE SEQUENCE [LARGE SCALE GENOMIC DNA]</scope>
    <source>
        <strain evidence="3 4">CHN_HEN01</strain>
    </source>
</reference>
<keyword evidence="4" id="KW-1185">Reference proteome</keyword>
<dbReference type="EMBL" id="JROU02000405">
    <property type="protein sequence ID" value="OEH79385.1"/>
    <property type="molecule type" value="Genomic_DNA"/>
</dbReference>
<feature type="chain" id="PRO_5008914219" evidence="2">
    <location>
        <begin position="22"/>
        <end position="283"/>
    </location>
</feature>
<organism evidence="3 4">
    <name type="scientific">Cyclospora cayetanensis</name>
    <dbReference type="NCBI Taxonomy" id="88456"/>
    <lineage>
        <taxon>Eukaryota</taxon>
        <taxon>Sar</taxon>
        <taxon>Alveolata</taxon>
        <taxon>Apicomplexa</taxon>
        <taxon>Conoidasida</taxon>
        <taxon>Coccidia</taxon>
        <taxon>Eucoccidiorida</taxon>
        <taxon>Eimeriorina</taxon>
        <taxon>Eimeriidae</taxon>
        <taxon>Cyclospora</taxon>
    </lineage>
</organism>
<keyword evidence="2" id="KW-0732">Signal</keyword>